<feature type="domain" description="S-adenosyl-l-methionine hydroxide adenosyltransferase C-terminal" evidence="4">
    <location>
        <begin position="189"/>
        <end position="266"/>
    </location>
</feature>
<keyword evidence="6" id="KW-1185">Reference proteome</keyword>
<evidence type="ECO:0000313" key="5">
    <source>
        <dbReference type="EMBL" id="EIC21755.1"/>
    </source>
</evidence>
<feature type="domain" description="S-adenosyl-l-methionine hydroxide adenosyltransferase N-terminal" evidence="3">
    <location>
        <begin position="28"/>
        <end position="165"/>
    </location>
</feature>
<dbReference type="PIRSF" id="PIRSF006779">
    <property type="entry name" value="UCP006779"/>
    <property type="match status" value="1"/>
</dbReference>
<evidence type="ECO:0000256" key="2">
    <source>
        <dbReference type="ARBA" id="ARBA00024035"/>
    </source>
</evidence>
<name>H8Z347_9GAMM</name>
<dbReference type="PANTHER" id="PTHR35092">
    <property type="entry name" value="CHLORINASE MJ1651"/>
    <property type="match status" value="1"/>
</dbReference>
<dbReference type="Pfam" id="PF01887">
    <property type="entry name" value="SAM_HAT_N"/>
    <property type="match status" value="1"/>
</dbReference>
<dbReference type="Gene3D" id="3.40.50.10790">
    <property type="entry name" value="S-adenosyl-l-methionine hydroxide adenosyltransferase, N-terminal"/>
    <property type="match status" value="1"/>
</dbReference>
<accession>H8Z347</accession>
<organism evidence="5 6">
    <name type="scientific">Thiorhodovibrio frisius</name>
    <dbReference type="NCBI Taxonomy" id="631362"/>
    <lineage>
        <taxon>Bacteria</taxon>
        <taxon>Pseudomonadati</taxon>
        <taxon>Pseudomonadota</taxon>
        <taxon>Gammaproteobacteria</taxon>
        <taxon>Chromatiales</taxon>
        <taxon>Chromatiaceae</taxon>
        <taxon>Thiorhodovibrio</taxon>
    </lineage>
</organism>
<comment type="similarity">
    <text evidence="2">Belongs to the SAM hydrolase / SAM-dependent halogenase family.</text>
</comment>
<reference evidence="6" key="1">
    <citation type="submission" date="2011-06" db="EMBL/GenBank/DDBJ databases">
        <authorList>
            <consortium name="US DOE Joint Genome Institute (JGI-PGF)"/>
            <person name="Lucas S."/>
            <person name="Han J."/>
            <person name="Lapidus A."/>
            <person name="Cheng J.-F."/>
            <person name="Goodwin L."/>
            <person name="Pitluck S."/>
            <person name="Peters L."/>
            <person name="Land M.L."/>
            <person name="Hauser L."/>
            <person name="Vogl K."/>
            <person name="Liu Z."/>
            <person name="Overmann J."/>
            <person name="Frigaard N.-U."/>
            <person name="Bryant D.A."/>
            <person name="Woyke T.J."/>
        </authorList>
    </citation>
    <scope>NUCLEOTIDE SEQUENCE [LARGE SCALE GENOMIC DNA]</scope>
    <source>
        <strain evidence="6">970</strain>
    </source>
</reference>
<dbReference type="InterPro" id="IPR023227">
    <property type="entry name" value="SAM_OH_AdoTrfase_C_sf"/>
</dbReference>
<reference evidence="5 6" key="2">
    <citation type="submission" date="2011-11" db="EMBL/GenBank/DDBJ databases">
        <authorList>
            <consortium name="US DOE Joint Genome Institute"/>
            <person name="Lucas S."/>
            <person name="Han J."/>
            <person name="Lapidus A."/>
            <person name="Cheng J.-F."/>
            <person name="Goodwin L."/>
            <person name="Pitluck S."/>
            <person name="Peters L."/>
            <person name="Ovchinnikova G."/>
            <person name="Zhang X."/>
            <person name="Detter J.C."/>
            <person name="Han C."/>
            <person name="Tapia R."/>
            <person name="Land M."/>
            <person name="Hauser L."/>
            <person name="Kyrpides N."/>
            <person name="Ivanova N."/>
            <person name="Pagani I."/>
            <person name="Vogl K."/>
            <person name="Liu Z."/>
            <person name="Overmann J."/>
            <person name="Frigaard N.-U."/>
            <person name="Bryant D."/>
            <person name="Woyke T."/>
        </authorList>
    </citation>
    <scope>NUCLEOTIDE SEQUENCE [LARGE SCALE GENOMIC DNA]</scope>
    <source>
        <strain evidence="5 6">970</strain>
    </source>
</reference>
<evidence type="ECO:0000259" key="4">
    <source>
        <dbReference type="Pfam" id="PF20257"/>
    </source>
</evidence>
<dbReference type="EMBL" id="JH603169">
    <property type="protein sequence ID" value="EIC21755.1"/>
    <property type="molecule type" value="Genomic_DNA"/>
</dbReference>
<evidence type="ECO:0008006" key="7">
    <source>
        <dbReference type="Google" id="ProtNLM"/>
    </source>
</evidence>
<dbReference type="HOGENOM" id="CLU_059734_1_2_6"/>
<evidence type="ECO:0000259" key="3">
    <source>
        <dbReference type="Pfam" id="PF01887"/>
    </source>
</evidence>
<sequence length="273" mass="29524">MMPGMTSAEWELSSAALDEALDPRPERIALVTDFGPGPYIGQLQLLAAGLAPGLPVINLLDDLPAFRPDLAAYLLPGLISGMPERTLYLCVVDPGVGGERATLALRCGQNWFVGPDNGLLAPLVRRCAVVECALWRIDWRPQCYSDSFHGRDLFLPMAIALTHGRLPLPCQSLTAADIQGYDAPLDCDRVLYVDHYGNLITGLALEPATPDARICVGNQRLAQARTFCEAPEGAAFWYLNAFGLVEIAANQERADRLLGLSAGDALTWEVGNH</sequence>
<dbReference type="STRING" id="631362.Thi970DRAFT_01984"/>
<dbReference type="Gene3D" id="2.40.30.90">
    <property type="entry name" value="Bacterial fluorinating enzyme like"/>
    <property type="match status" value="1"/>
</dbReference>
<gene>
    <name evidence="5" type="ORF">Thi970DRAFT_01984</name>
</gene>
<dbReference type="InterPro" id="IPR002747">
    <property type="entry name" value="SAM_OH_AdoTrfase"/>
</dbReference>
<evidence type="ECO:0000256" key="1">
    <source>
        <dbReference type="ARBA" id="ARBA00022691"/>
    </source>
</evidence>
<dbReference type="SUPFAM" id="SSF102522">
    <property type="entry name" value="Bacterial fluorinating enzyme, N-terminal domain"/>
    <property type="match status" value="1"/>
</dbReference>
<keyword evidence="1" id="KW-0949">S-adenosyl-L-methionine</keyword>
<dbReference type="SUPFAM" id="SSF101852">
    <property type="entry name" value="Bacterial fluorinating enzyme, C-terminal domain"/>
    <property type="match status" value="1"/>
</dbReference>
<dbReference type="PANTHER" id="PTHR35092:SF1">
    <property type="entry name" value="CHLORINASE MJ1651"/>
    <property type="match status" value="1"/>
</dbReference>
<dbReference type="AlphaFoldDB" id="H8Z347"/>
<dbReference type="InterPro" id="IPR023228">
    <property type="entry name" value="SAM_OH_AdoTrfase_N_sf"/>
</dbReference>
<dbReference type="InterPro" id="IPR046469">
    <property type="entry name" value="SAM_HAT_N"/>
</dbReference>
<protein>
    <recommendedName>
        <fullName evidence="7">SAM-dependent chlorinase/fluorinase</fullName>
    </recommendedName>
</protein>
<evidence type="ECO:0000313" key="6">
    <source>
        <dbReference type="Proteomes" id="UP000002964"/>
    </source>
</evidence>
<dbReference type="Proteomes" id="UP000002964">
    <property type="component" value="Unassembled WGS sequence"/>
</dbReference>
<dbReference type="Pfam" id="PF20257">
    <property type="entry name" value="SAM_HAT_C"/>
    <property type="match status" value="1"/>
</dbReference>
<dbReference type="InterPro" id="IPR046470">
    <property type="entry name" value="SAM_HAT_C"/>
</dbReference>
<proteinExistence type="inferred from homology"/>
<dbReference type="eggNOG" id="COG1912">
    <property type="taxonomic scope" value="Bacteria"/>
</dbReference>